<geneLocation type="plasmid" evidence="1 2">
    <name>unnamed7</name>
</geneLocation>
<name>A0ABY4GFN1_9BACT</name>
<sequence length="137" mass="15334">MHHYVRLHTYSNKFLTVWIGARLLQMRALLPPGKLKDKACPVLPHVGSPMIKPRFIVSKATAKSSAAENERTGMQHYRARVSAVALGYYRFMGLRVPLGACSQTGLVYCCEPVGCTYHSCQGVNWLCNGPLRLRNLM</sequence>
<dbReference type="Proteomes" id="UP000830401">
    <property type="component" value="Plasmid unnamed7"/>
</dbReference>
<proteinExistence type="predicted"/>
<organism evidence="1 2">
    <name type="scientific">Hymenobacter volaticus</name>
    <dbReference type="NCBI Taxonomy" id="2932254"/>
    <lineage>
        <taxon>Bacteria</taxon>
        <taxon>Pseudomonadati</taxon>
        <taxon>Bacteroidota</taxon>
        <taxon>Cytophagia</taxon>
        <taxon>Cytophagales</taxon>
        <taxon>Hymenobacteraceae</taxon>
        <taxon>Hymenobacter</taxon>
    </lineage>
</organism>
<dbReference type="EMBL" id="CP095068">
    <property type="protein sequence ID" value="UOQ69726.1"/>
    <property type="molecule type" value="Genomic_DNA"/>
</dbReference>
<reference evidence="1" key="1">
    <citation type="submission" date="2022-04" db="EMBL/GenBank/DDBJ databases">
        <title>Hymenobacter sp. isolated from the air.</title>
        <authorList>
            <person name="Won M."/>
            <person name="Lee C.-M."/>
            <person name="Woen H.-Y."/>
            <person name="Kwon S.-W."/>
        </authorList>
    </citation>
    <scope>NUCLEOTIDE SEQUENCE</scope>
    <source>
        <strain evidence="1">5420S-77</strain>
        <plasmid evidence="1">unnamed7</plasmid>
    </source>
</reference>
<keyword evidence="2" id="KW-1185">Reference proteome</keyword>
<evidence type="ECO:0000313" key="2">
    <source>
        <dbReference type="Proteomes" id="UP000830401"/>
    </source>
</evidence>
<accession>A0ABY4GFN1</accession>
<protein>
    <submittedName>
        <fullName evidence="1">Uncharacterized protein</fullName>
    </submittedName>
</protein>
<gene>
    <name evidence="1" type="ORF">MUN86_29895</name>
</gene>
<keyword evidence="1" id="KW-0614">Plasmid</keyword>
<evidence type="ECO:0000313" key="1">
    <source>
        <dbReference type="EMBL" id="UOQ69726.1"/>
    </source>
</evidence>